<feature type="binding site" evidence="7">
    <location>
        <position position="116"/>
    </location>
    <ligand>
        <name>S-adenosyl-L-methionine</name>
        <dbReference type="ChEBI" id="CHEBI:59789"/>
    </ligand>
</feature>
<evidence type="ECO:0000256" key="7">
    <source>
        <dbReference type="HAMAP-Rule" id="MF_01057"/>
    </source>
</evidence>
<evidence type="ECO:0000256" key="3">
    <source>
        <dbReference type="ARBA" id="ARBA00022603"/>
    </source>
</evidence>
<reference evidence="8 9" key="1">
    <citation type="submission" date="2016-11" db="EMBL/GenBank/DDBJ databases">
        <authorList>
            <person name="Jaros S."/>
            <person name="Januszkiewicz K."/>
            <person name="Wedrychowicz H."/>
        </authorList>
    </citation>
    <scope>NUCLEOTIDE SEQUENCE [LARGE SCALE GENOMIC DNA]</scope>
    <source>
        <strain evidence="8 9">DSM 26897</strain>
    </source>
</reference>
<proteinExistence type="inferred from homology"/>
<dbReference type="InterPro" id="IPR003358">
    <property type="entry name" value="tRNA_(Gua-N-7)_MeTrfase_Trmb"/>
</dbReference>
<feature type="binding site" evidence="7">
    <location>
        <position position="152"/>
    </location>
    <ligand>
        <name>substrate</name>
    </ligand>
</feature>
<dbReference type="RefSeq" id="WP_073048086.1">
    <property type="nucleotide sequence ID" value="NZ_FQUO01000023.1"/>
</dbReference>
<comment type="function">
    <text evidence="2 7">Catalyzes the formation of N(7)-methylguanine at position 46 (m7G46) in tRNA.</text>
</comment>
<keyword evidence="9" id="KW-1185">Reference proteome</keyword>
<evidence type="ECO:0000256" key="5">
    <source>
        <dbReference type="ARBA" id="ARBA00022691"/>
    </source>
</evidence>
<evidence type="ECO:0000313" key="9">
    <source>
        <dbReference type="Proteomes" id="UP000184368"/>
    </source>
</evidence>
<evidence type="ECO:0000313" key="8">
    <source>
        <dbReference type="EMBL" id="SHG27099.1"/>
    </source>
</evidence>
<dbReference type="PROSITE" id="PS51625">
    <property type="entry name" value="SAM_MT_TRMB"/>
    <property type="match status" value="1"/>
</dbReference>
<dbReference type="STRING" id="1302690.BUE76_02155"/>
<evidence type="ECO:0000256" key="6">
    <source>
        <dbReference type="ARBA" id="ARBA00022694"/>
    </source>
</evidence>
<dbReference type="SUPFAM" id="SSF53335">
    <property type="entry name" value="S-adenosyl-L-methionine-dependent methyltransferases"/>
    <property type="match status" value="1"/>
</dbReference>
<dbReference type="EMBL" id="FQUO01000023">
    <property type="protein sequence ID" value="SHG27099.1"/>
    <property type="molecule type" value="Genomic_DNA"/>
</dbReference>
<keyword evidence="3 7" id="KW-0489">Methyltransferase</keyword>
<feature type="binding site" evidence="7">
    <location>
        <begin position="192"/>
        <end position="195"/>
    </location>
    <ligand>
        <name>substrate</name>
    </ligand>
</feature>
<evidence type="ECO:0000256" key="1">
    <source>
        <dbReference type="ARBA" id="ARBA00000142"/>
    </source>
</evidence>
<dbReference type="InterPro" id="IPR029063">
    <property type="entry name" value="SAM-dependent_MTases_sf"/>
</dbReference>
<dbReference type="UniPathway" id="UPA00989"/>
<dbReference type="InterPro" id="IPR055361">
    <property type="entry name" value="tRNA_methyltr_TrmB_bact"/>
</dbReference>
<dbReference type="OrthoDB" id="9802090at2"/>
<sequence length="235" mass="26664">MGQKKLVRFAELLTFTNVLQHPEGMPGKWKEYFGNENPLTLELACGKGEYALGLAQMYPERNFLGVDLKGNRLWVGAKKATALGLKNVAFLRILIDRITEFFGKQEVDEIWITFPDPQLRISRDKKRLTHPKFLRLYQQILKPGGKINLKTDSPVLYEFTMRVVALYGCTLHAASDNVYAQAEVAPELQIKTHYESLDIAGSNRVHYVCFSLPENIPGKELDQQLHEELKATTGA</sequence>
<dbReference type="Pfam" id="PF02390">
    <property type="entry name" value="Methyltransf_4"/>
    <property type="match status" value="1"/>
</dbReference>
<dbReference type="GO" id="GO:0008176">
    <property type="term" value="F:tRNA (guanine(46)-N7)-methyltransferase activity"/>
    <property type="evidence" value="ECO:0007669"/>
    <property type="project" value="UniProtKB-UniRule"/>
</dbReference>
<dbReference type="NCBIfam" id="NF001080">
    <property type="entry name" value="PRK00121.2-2"/>
    <property type="match status" value="1"/>
</dbReference>
<dbReference type="Gene3D" id="3.40.50.150">
    <property type="entry name" value="Vaccinia Virus protein VP39"/>
    <property type="match status" value="1"/>
</dbReference>
<feature type="binding site" evidence="7">
    <location>
        <position position="67"/>
    </location>
    <ligand>
        <name>S-adenosyl-L-methionine</name>
        <dbReference type="ChEBI" id="CHEBI:59789"/>
    </ligand>
</feature>
<dbReference type="HAMAP" id="MF_01057">
    <property type="entry name" value="tRNA_methyltr_TrmB"/>
    <property type="match status" value="1"/>
</dbReference>
<evidence type="ECO:0000256" key="4">
    <source>
        <dbReference type="ARBA" id="ARBA00022679"/>
    </source>
</evidence>
<comment type="catalytic activity">
    <reaction evidence="1 7">
        <text>guanosine(46) in tRNA + S-adenosyl-L-methionine = N(7)-methylguanosine(46) in tRNA + S-adenosyl-L-homocysteine</text>
        <dbReference type="Rhea" id="RHEA:42708"/>
        <dbReference type="Rhea" id="RHEA-COMP:10188"/>
        <dbReference type="Rhea" id="RHEA-COMP:10189"/>
        <dbReference type="ChEBI" id="CHEBI:57856"/>
        <dbReference type="ChEBI" id="CHEBI:59789"/>
        <dbReference type="ChEBI" id="CHEBI:74269"/>
        <dbReference type="ChEBI" id="CHEBI:74480"/>
        <dbReference type="EC" id="2.1.1.33"/>
    </reaction>
</comment>
<keyword evidence="6 7" id="KW-0819">tRNA processing</keyword>
<keyword evidence="5 7" id="KW-0949">S-adenosyl-L-methionine</keyword>
<comment type="caution">
    <text evidence="7">Lacks conserved residue(s) required for the propagation of feature annotation.</text>
</comment>
<comment type="similarity">
    <text evidence="7">Belongs to the class I-like SAM-binding methyltransferase superfamily. TrmB family.</text>
</comment>
<protein>
    <recommendedName>
        <fullName evidence="7">tRNA (guanine-N(7)-)-methyltransferase</fullName>
        <ecNumber evidence="7">2.1.1.33</ecNumber>
    </recommendedName>
    <alternativeName>
        <fullName evidence="7">tRNA (guanine(46)-N(7))-methyltransferase</fullName>
    </alternativeName>
    <alternativeName>
        <fullName evidence="7">tRNA(m7G46)-methyltransferase</fullName>
    </alternativeName>
</protein>
<evidence type="ECO:0000256" key="2">
    <source>
        <dbReference type="ARBA" id="ARBA00003015"/>
    </source>
</evidence>
<gene>
    <name evidence="7" type="primary">trmB</name>
    <name evidence="8" type="ORF">SAMN05444008_12368</name>
</gene>
<dbReference type="GO" id="GO:0043527">
    <property type="term" value="C:tRNA methyltransferase complex"/>
    <property type="evidence" value="ECO:0007669"/>
    <property type="project" value="TreeGrafter"/>
</dbReference>
<dbReference type="Proteomes" id="UP000184368">
    <property type="component" value="Unassembled WGS sequence"/>
</dbReference>
<keyword evidence="4 7" id="KW-0808">Transferase</keyword>
<dbReference type="PANTHER" id="PTHR23417:SF14">
    <property type="entry name" value="PENTACOTRIPEPTIDE-REPEAT REGION OF PRORP DOMAIN-CONTAINING PROTEIN"/>
    <property type="match status" value="1"/>
</dbReference>
<feature type="binding site" evidence="7">
    <location>
        <position position="42"/>
    </location>
    <ligand>
        <name>S-adenosyl-L-methionine</name>
        <dbReference type="ChEBI" id="CHEBI:59789"/>
    </ligand>
</feature>
<dbReference type="EC" id="2.1.1.33" evidence="7"/>
<dbReference type="AlphaFoldDB" id="A0A1M5IGB3"/>
<comment type="pathway">
    <text evidence="7">tRNA modification; N(7)-methylguanine-tRNA biosynthesis.</text>
</comment>
<name>A0A1M5IGB3_9BACT</name>
<dbReference type="PANTHER" id="PTHR23417">
    <property type="entry name" value="3-DEOXY-D-MANNO-OCTULOSONIC-ACID TRANSFERASE/TRNA GUANINE-N 7 - -METHYLTRANSFERASE"/>
    <property type="match status" value="1"/>
</dbReference>
<accession>A0A1M5IGB3</accession>
<organism evidence="8 9">
    <name type="scientific">Cnuella takakiae</name>
    <dbReference type="NCBI Taxonomy" id="1302690"/>
    <lineage>
        <taxon>Bacteria</taxon>
        <taxon>Pseudomonadati</taxon>
        <taxon>Bacteroidota</taxon>
        <taxon>Chitinophagia</taxon>
        <taxon>Chitinophagales</taxon>
        <taxon>Chitinophagaceae</taxon>
        <taxon>Cnuella</taxon>
    </lineage>
</organism>